<reference evidence="1 2" key="1">
    <citation type="journal article" date="2017" name="ISME J.">
        <title>Potential for microbial H2 and metal transformations associated with novel bacteria and archaea in deep terrestrial subsurface sediments.</title>
        <authorList>
            <person name="Hernsdorf A.W."/>
            <person name="Amano Y."/>
            <person name="Miyakawa K."/>
            <person name="Ise K."/>
            <person name="Suzuki Y."/>
            <person name="Anantharaman K."/>
            <person name="Probst A."/>
            <person name="Burstein D."/>
            <person name="Thomas B.C."/>
            <person name="Banfield J.F."/>
        </authorList>
    </citation>
    <scope>NUCLEOTIDE SEQUENCE [LARGE SCALE GENOMIC DNA]</scope>
    <source>
        <strain evidence="1">HGW-Wallbacteria-1</strain>
    </source>
</reference>
<evidence type="ECO:0000313" key="2">
    <source>
        <dbReference type="Proteomes" id="UP000233256"/>
    </source>
</evidence>
<dbReference type="EMBL" id="PGXC01000015">
    <property type="protein sequence ID" value="PKK89565.1"/>
    <property type="molecule type" value="Genomic_DNA"/>
</dbReference>
<dbReference type="AlphaFoldDB" id="A0A2N1PML2"/>
<evidence type="ECO:0000313" key="1">
    <source>
        <dbReference type="EMBL" id="PKK89565.1"/>
    </source>
</evidence>
<sequence length="67" mass="8018">MKIENPIAFKYSEFACIVDFLVEKFGKNKFDIYMKSLFLNQNEIAFKNVYNIDFTDFINDFLKMANK</sequence>
<protein>
    <submittedName>
        <fullName evidence="1">Uncharacterized protein</fullName>
    </submittedName>
</protein>
<comment type="caution">
    <text evidence="1">The sequence shown here is derived from an EMBL/GenBank/DDBJ whole genome shotgun (WGS) entry which is preliminary data.</text>
</comment>
<proteinExistence type="predicted"/>
<name>A0A2N1PML2_9BACT</name>
<organism evidence="1 2">
    <name type="scientific">Candidatus Wallbacteria bacterium HGW-Wallbacteria-1</name>
    <dbReference type="NCBI Taxonomy" id="2013854"/>
    <lineage>
        <taxon>Bacteria</taxon>
        <taxon>Candidatus Walliibacteriota</taxon>
    </lineage>
</organism>
<accession>A0A2N1PML2</accession>
<dbReference type="Proteomes" id="UP000233256">
    <property type="component" value="Unassembled WGS sequence"/>
</dbReference>
<gene>
    <name evidence="1" type="ORF">CVV64_13420</name>
</gene>